<dbReference type="PANTHER" id="PTHR11803">
    <property type="entry name" value="2-IMINOBUTANOATE/2-IMINOPROPANOATE DEAMINASE RIDA"/>
    <property type="match status" value="1"/>
</dbReference>
<comment type="similarity">
    <text evidence="1">Belongs to the RutC family.</text>
</comment>
<gene>
    <name evidence="3" type="ORF">O0V09_15710</name>
</gene>
<feature type="signal peptide" evidence="2">
    <location>
        <begin position="1"/>
        <end position="20"/>
    </location>
</feature>
<dbReference type="AlphaFoldDB" id="A0A9J6RQM3"/>
<dbReference type="Pfam" id="PF01042">
    <property type="entry name" value="Ribonuc_L-PSP"/>
    <property type="match status" value="1"/>
</dbReference>
<dbReference type="SUPFAM" id="SSF55298">
    <property type="entry name" value="YjgF-like"/>
    <property type="match status" value="1"/>
</dbReference>
<keyword evidence="2" id="KW-0732">Signal</keyword>
<evidence type="ECO:0000256" key="2">
    <source>
        <dbReference type="SAM" id="SignalP"/>
    </source>
</evidence>
<dbReference type="CDD" id="cd00448">
    <property type="entry name" value="YjgF_YER057c_UK114_family"/>
    <property type="match status" value="1"/>
</dbReference>
<keyword evidence="4" id="KW-1185">Reference proteome</keyword>
<sequence length="150" mass="16231">MKVFLFITLMLTAASTMLQAQTTGQNASLPQVEYVAAQGLPFSDVVQVGNMLYLSGQIGYDNKLDGLVAGGITAETQQAMENIKQLLIARGSSMDKIIRCTVMLADMSDFAKMNSIYVSFFDKHYPARSTFGVNGLALDAKVEIECSATL</sequence>
<dbReference type="InterPro" id="IPR006175">
    <property type="entry name" value="YjgF/YER057c/UK114"/>
</dbReference>
<accession>A0A9J6RQM3</accession>
<dbReference type="NCBIfam" id="TIGR00004">
    <property type="entry name" value="Rid family detoxifying hydrolase"/>
    <property type="match status" value="1"/>
</dbReference>
<reference evidence="3 4" key="1">
    <citation type="submission" date="2022-12" db="EMBL/GenBank/DDBJ databases">
        <title>Dasania phycosphaerae sp. nov., isolated from particulate material of the south coast of Korea.</title>
        <authorList>
            <person name="Jiang Y."/>
        </authorList>
    </citation>
    <scope>NUCLEOTIDE SEQUENCE [LARGE SCALE GENOMIC DNA]</scope>
    <source>
        <strain evidence="3 4">GY-19</strain>
    </source>
</reference>
<dbReference type="Proteomes" id="UP001069090">
    <property type="component" value="Unassembled WGS sequence"/>
</dbReference>
<protein>
    <submittedName>
        <fullName evidence="3">Rid family detoxifying hydrolase</fullName>
    </submittedName>
</protein>
<dbReference type="GO" id="GO:0019239">
    <property type="term" value="F:deaminase activity"/>
    <property type="evidence" value="ECO:0007669"/>
    <property type="project" value="TreeGrafter"/>
</dbReference>
<dbReference type="InterPro" id="IPR006056">
    <property type="entry name" value="RidA"/>
</dbReference>
<name>A0A9J6RQM3_9GAMM</name>
<dbReference type="Gene3D" id="3.30.1330.40">
    <property type="entry name" value="RutC-like"/>
    <property type="match status" value="1"/>
</dbReference>
<keyword evidence="3" id="KW-0378">Hydrolase</keyword>
<dbReference type="InterPro" id="IPR035959">
    <property type="entry name" value="RutC-like_sf"/>
</dbReference>
<feature type="chain" id="PRO_5039893520" evidence="2">
    <location>
        <begin position="21"/>
        <end position="150"/>
    </location>
</feature>
<dbReference type="GO" id="GO:0005829">
    <property type="term" value="C:cytosol"/>
    <property type="evidence" value="ECO:0007669"/>
    <property type="project" value="TreeGrafter"/>
</dbReference>
<proteinExistence type="inferred from homology"/>
<dbReference type="FunFam" id="3.30.1330.40:FF:000001">
    <property type="entry name" value="L-PSP family endoribonuclease"/>
    <property type="match status" value="1"/>
</dbReference>
<evidence type="ECO:0000313" key="4">
    <source>
        <dbReference type="Proteomes" id="UP001069090"/>
    </source>
</evidence>
<dbReference type="RefSeq" id="WP_258332685.1">
    <property type="nucleotide sequence ID" value="NZ_JAPTGG010000014.1"/>
</dbReference>
<organism evidence="3 4">
    <name type="scientific">Dasania phycosphaerae</name>
    <dbReference type="NCBI Taxonomy" id="2950436"/>
    <lineage>
        <taxon>Bacteria</taxon>
        <taxon>Pseudomonadati</taxon>
        <taxon>Pseudomonadota</taxon>
        <taxon>Gammaproteobacteria</taxon>
        <taxon>Cellvibrionales</taxon>
        <taxon>Spongiibacteraceae</taxon>
        <taxon>Dasania</taxon>
    </lineage>
</organism>
<evidence type="ECO:0000313" key="3">
    <source>
        <dbReference type="EMBL" id="MCZ0866658.1"/>
    </source>
</evidence>
<comment type="caution">
    <text evidence="3">The sequence shown here is derived from an EMBL/GenBank/DDBJ whole genome shotgun (WGS) entry which is preliminary data.</text>
</comment>
<dbReference type="PANTHER" id="PTHR11803:SF39">
    <property type="entry name" value="2-IMINOBUTANOATE_2-IMINOPROPANOATE DEAMINASE"/>
    <property type="match status" value="1"/>
</dbReference>
<evidence type="ECO:0000256" key="1">
    <source>
        <dbReference type="ARBA" id="ARBA00010552"/>
    </source>
</evidence>
<dbReference type="EMBL" id="JAPTGG010000014">
    <property type="protein sequence ID" value="MCZ0866658.1"/>
    <property type="molecule type" value="Genomic_DNA"/>
</dbReference>